<comment type="caution">
    <text evidence="2">The sequence shown here is derived from an EMBL/GenBank/DDBJ whole genome shotgun (WGS) entry which is preliminary data.</text>
</comment>
<keyword evidence="2" id="KW-0328">Glycosyltransferase</keyword>
<gene>
    <name evidence="2" type="ORF">I553_3324</name>
</gene>
<protein>
    <submittedName>
        <fullName evidence="2">Phosphorylase domain protein</fullName>
        <ecNumber evidence="2">2.4.1.1</ecNumber>
    </submittedName>
</protein>
<name>X8CKK4_MYCXE</name>
<sequence length="83" mass="8939">SKLTLTATVELAGCVLTRSPCKHYWAGSTPTTACATPSRSRCHTAVVSVRVARSSRRQHRCQWPGGRLHRAGVAEPSDARGPQ</sequence>
<keyword evidence="2" id="KW-0808">Transferase</keyword>
<dbReference type="GO" id="GO:0004645">
    <property type="term" value="F:1,4-alpha-oligoglucan phosphorylase activity"/>
    <property type="evidence" value="ECO:0007669"/>
    <property type="project" value="UniProtKB-EC"/>
</dbReference>
<accession>X8CKK4</accession>
<feature type="non-terminal residue" evidence="2">
    <location>
        <position position="1"/>
    </location>
</feature>
<feature type="region of interest" description="Disordered" evidence="1">
    <location>
        <begin position="58"/>
        <end position="83"/>
    </location>
</feature>
<dbReference type="EC" id="2.4.1.1" evidence="2"/>
<dbReference type="AlphaFoldDB" id="X8CKK4"/>
<evidence type="ECO:0000256" key="1">
    <source>
        <dbReference type="SAM" id="MobiDB-lite"/>
    </source>
</evidence>
<reference evidence="2" key="1">
    <citation type="submission" date="2014-01" db="EMBL/GenBank/DDBJ databases">
        <authorList>
            <person name="Brown-Elliot B."/>
            <person name="Wallace R."/>
            <person name="Lenaerts A."/>
            <person name="Ordway D."/>
            <person name="DeGroote M.A."/>
            <person name="Parker T."/>
            <person name="Sizemore C."/>
            <person name="Tallon L.J."/>
            <person name="Sadzewicz L.K."/>
            <person name="Sengamalay N."/>
            <person name="Fraser C.M."/>
            <person name="Hine E."/>
            <person name="Shefchek K.A."/>
            <person name="Das S.P."/>
            <person name="Tettelin H."/>
        </authorList>
    </citation>
    <scope>NUCLEOTIDE SEQUENCE [LARGE SCALE GENOMIC DNA]</scope>
    <source>
        <strain evidence="2">4042</strain>
    </source>
</reference>
<evidence type="ECO:0000313" key="2">
    <source>
        <dbReference type="EMBL" id="EUA56356.1"/>
    </source>
</evidence>
<dbReference type="EMBL" id="JAOB01000031">
    <property type="protein sequence ID" value="EUA56356.1"/>
    <property type="molecule type" value="Genomic_DNA"/>
</dbReference>
<proteinExistence type="predicted"/>
<organism evidence="2">
    <name type="scientific">Mycobacterium xenopi 4042</name>
    <dbReference type="NCBI Taxonomy" id="1299334"/>
    <lineage>
        <taxon>Bacteria</taxon>
        <taxon>Bacillati</taxon>
        <taxon>Actinomycetota</taxon>
        <taxon>Actinomycetes</taxon>
        <taxon>Mycobacteriales</taxon>
        <taxon>Mycobacteriaceae</taxon>
        <taxon>Mycobacterium</taxon>
    </lineage>
</organism>